<dbReference type="AlphaFoldDB" id="A0A1F6CQ06"/>
<accession>A0A1F6CQ06</accession>
<dbReference type="PANTHER" id="PTHR12558">
    <property type="entry name" value="CELL DIVISION CYCLE 16,23,27"/>
    <property type="match status" value="1"/>
</dbReference>
<feature type="repeat" description="TPR" evidence="1">
    <location>
        <begin position="178"/>
        <end position="211"/>
    </location>
</feature>
<dbReference type="SUPFAM" id="SSF48452">
    <property type="entry name" value="TPR-like"/>
    <property type="match status" value="1"/>
</dbReference>
<dbReference type="SMART" id="SM00028">
    <property type="entry name" value="TPR"/>
    <property type="match status" value="5"/>
</dbReference>
<feature type="chain" id="PRO_5009523491" evidence="2">
    <location>
        <begin position="33"/>
        <end position="367"/>
    </location>
</feature>
<dbReference type="Gene3D" id="1.25.40.10">
    <property type="entry name" value="Tetratricopeptide repeat domain"/>
    <property type="match status" value="2"/>
</dbReference>
<dbReference type="InterPro" id="IPR019734">
    <property type="entry name" value="TPR_rpt"/>
</dbReference>
<dbReference type="PANTHER" id="PTHR12558:SF13">
    <property type="entry name" value="CELL DIVISION CYCLE PROTEIN 27 HOMOLOG"/>
    <property type="match status" value="1"/>
</dbReference>
<dbReference type="Proteomes" id="UP000178606">
    <property type="component" value="Unassembled WGS sequence"/>
</dbReference>
<evidence type="ECO:0000256" key="2">
    <source>
        <dbReference type="SAM" id="SignalP"/>
    </source>
</evidence>
<keyword evidence="2" id="KW-0732">Signal</keyword>
<dbReference type="EMBL" id="MFKF01000190">
    <property type="protein sequence ID" value="OGG51225.1"/>
    <property type="molecule type" value="Genomic_DNA"/>
</dbReference>
<reference evidence="3 4" key="1">
    <citation type="journal article" date="2016" name="Nat. Commun.">
        <title>Thousands of microbial genomes shed light on interconnected biogeochemical processes in an aquifer system.</title>
        <authorList>
            <person name="Anantharaman K."/>
            <person name="Brown C.T."/>
            <person name="Hug L.A."/>
            <person name="Sharon I."/>
            <person name="Castelle C.J."/>
            <person name="Probst A.J."/>
            <person name="Thomas B.C."/>
            <person name="Singh A."/>
            <person name="Wilkins M.J."/>
            <person name="Karaoz U."/>
            <person name="Brodie E.L."/>
            <person name="Williams K.H."/>
            <person name="Hubbard S.S."/>
            <person name="Banfield J.F."/>
        </authorList>
    </citation>
    <scope>NUCLEOTIDE SEQUENCE [LARGE SCALE GENOMIC DNA]</scope>
    <source>
        <strain evidence="4">RIFCSPLOWO2_12_FULL_64_10</strain>
    </source>
</reference>
<keyword evidence="1" id="KW-0802">TPR repeat</keyword>
<name>A0A1F6CQ06_HANXR</name>
<organism evidence="3 4">
    <name type="scientific">Handelsmanbacteria sp. (strain RIFCSPLOWO2_12_FULL_64_10)</name>
    <dbReference type="NCBI Taxonomy" id="1817868"/>
    <lineage>
        <taxon>Bacteria</taxon>
        <taxon>Candidatus Handelsmaniibacteriota</taxon>
    </lineage>
</organism>
<dbReference type="PROSITE" id="PS50005">
    <property type="entry name" value="TPR"/>
    <property type="match status" value="2"/>
</dbReference>
<dbReference type="InterPro" id="IPR011990">
    <property type="entry name" value="TPR-like_helical_dom_sf"/>
</dbReference>
<evidence type="ECO:0000313" key="3">
    <source>
        <dbReference type="EMBL" id="OGG51225.1"/>
    </source>
</evidence>
<comment type="caution">
    <text evidence="3">The sequence shown here is derived from an EMBL/GenBank/DDBJ whole genome shotgun (WGS) entry which is preliminary data.</text>
</comment>
<gene>
    <name evidence="3" type="ORF">A3F84_17895</name>
</gene>
<evidence type="ECO:0000256" key="1">
    <source>
        <dbReference type="PROSITE-ProRule" id="PRU00339"/>
    </source>
</evidence>
<feature type="signal peptide" evidence="2">
    <location>
        <begin position="1"/>
        <end position="32"/>
    </location>
</feature>
<protein>
    <submittedName>
        <fullName evidence="3">Uncharacterized protein</fullName>
    </submittedName>
</protein>
<dbReference type="Pfam" id="PF13432">
    <property type="entry name" value="TPR_16"/>
    <property type="match status" value="2"/>
</dbReference>
<proteinExistence type="predicted"/>
<evidence type="ECO:0000313" key="4">
    <source>
        <dbReference type="Proteomes" id="UP000178606"/>
    </source>
</evidence>
<feature type="repeat" description="TPR" evidence="1">
    <location>
        <begin position="76"/>
        <end position="109"/>
    </location>
</feature>
<sequence>MTSNPFRPNFKMVAALLILVVLSGLFPRAADAEVPSLPGARADSLYGVALRLRDEGDREGAIAALRQVVAEDPRRTLAYCHLGHLFFDQQEVDVAEMDFKRALDVDDRCAEAYYGLGRVYRRRPKERLKAIQHFRSALARDSKHVEAMYELAMTQLELDDYDAKTSFEDLIRADPEHPDAYYELGRWFEKSRRLEDATRSYERQIRVNPGHPMAQKALRSAYSKIRSARRLGDVEIVFDLRDAGGAGLDGRGPSPVLQKGQKVTLDYRIYPCGTLRPQGRFRVEAALDESTGRGVGRSIGSALGRMVGRRWDVFLIPFELAGITPVQRGSVELDVEGVRPGDRRIVVRAVHERQGLTVERDMVVVVK</sequence>